<comment type="similarity">
    <text evidence="1 9 11">Belongs to the peptidase A8 family.</text>
</comment>
<dbReference type="PRINTS" id="PR00781">
    <property type="entry name" value="LIPOSIGPTASE"/>
</dbReference>
<reference evidence="12 13" key="1">
    <citation type="submission" date="2023-01" db="EMBL/GenBank/DDBJ databases">
        <title>Cultivation and genomic characterization of new, ubiquitous marine nitrite-oxidizing bacteria from the Nitrospirales.</title>
        <authorList>
            <person name="Mueller A.J."/>
            <person name="Daebeler A."/>
            <person name="Herbold C.W."/>
            <person name="Kirkegaard R.H."/>
            <person name="Daims H."/>
        </authorList>
    </citation>
    <scope>NUCLEOTIDE SEQUENCE [LARGE SCALE GENOMIC DNA]</scope>
    <source>
        <strain evidence="12 13">VA</strain>
    </source>
</reference>
<comment type="subcellular location">
    <subcellularLocation>
        <location evidence="9">Cell membrane</location>
        <topology evidence="9">Multi-pass membrane protein</topology>
    </subcellularLocation>
</comment>
<evidence type="ECO:0000256" key="4">
    <source>
        <dbReference type="ARBA" id="ARBA00022692"/>
    </source>
</evidence>
<evidence type="ECO:0000256" key="10">
    <source>
        <dbReference type="RuleBase" id="RU000594"/>
    </source>
</evidence>
<evidence type="ECO:0000313" key="12">
    <source>
        <dbReference type="EMBL" id="WNM58249.1"/>
    </source>
</evidence>
<evidence type="ECO:0000256" key="9">
    <source>
        <dbReference type="HAMAP-Rule" id="MF_00161"/>
    </source>
</evidence>
<dbReference type="InterPro" id="IPR001872">
    <property type="entry name" value="Peptidase_A8"/>
</dbReference>
<evidence type="ECO:0000256" key="6">
    <source>
        <dbReference type="ARBA" id="ARBA00022801"/>
    </source>
</evidence>
<dbReference type="PANTHER" id="PTHR33695:SF1">
    <property type="entry name" value="LIPOPROTEIN SIGNAL PEPTIDASE"/>
    <property type="match status" value="1"/>
</dbReference>
<feature type="active site" evidence="9">
    <location>
        <position position="124"/>
    </location>
</feature>
<dbReference type="EMBL" id="CP116967">
    <property type="protein sequence ID" value="WNM58249.1"/>
    <property type="molecule type" value="Genomic_DNA"/>
</dbReference>
<keyword evidence="5 9" id="KW-0064">Aspartyl protease</keyword>
<evidence type="ECO:0000256" key="1">
    <source>
        <dbReference type="ARBA" id="ARBA00006139"/>
    </source>
</evidence>
<evidence type="ECO:0000313" key="13">
    <source>
        <dbReference type="Proteomes" id="UP001302719"/>
    </source>
</evidence>
<comment type="caution">
    <text evidence="9">Lacks conserved residue(s) required for the propagation of feature annotation.</text>
</comment>
<evidence type="ECO:0000256" key="11">
    <source>
        <dbReference type="RuleBase" id="RU004181"/>
    </source>
</evidence>
<dbReference type="EC" id="3.4.23.36" evidence="9"/>
<dbReference type="NCBIfam" id="TIGR00077">
    <property type="entry name" value="lspA"/>
    <property type="match status" value="1"/>
</dbReference>
<keyword evidence="8 9" id="KW-0472">Membrane</keyword>
<feature type="transmembrane region" description="Helical" evidence="9">
    <location>
        <begin position="70"/>
        <end position="89"/>
    </location>
</feature>
<feature type="active site" evidence="9">
    <location>
        <position position="142"/>
    </location>
</feature>
<organism evidence="12 13">
    <name type="scientific">Candidatus Nitrospira allomarina</name>
    <dbReference type="NCBI Taxonomy" id="3020900"/>
    <lineage>
        <taxon>Bacteria</taxon>
        <taxon>Pseudomonadati</taxon>
        <taxon>Nitrospirota</taxon>
        <taxon>Nitrospiria</taxon>
        <taxon>Nitrospirales</taxon>
        <taxon>Nitrospiraceae</taxon>
        <taxon>Nitrospira</taxon>
    </lineage>
</organism>
<dbReference type="RefSeq" id="WP_312643817.1">
    <property type="nucleotide sequence ID" value="NZ_CP116967.1"/>
</dbReference>
<feature type="transmembrane region" description="Helical" evidence="9">
    <location>
        <begin position="134"/>
        <end position="158"/>
    </location>
</feature>
<dbReference type="GO" id="GO:0006508">
    <property type="term" value="P:proteolysis"/>
    <property type="evidence" value="ECO:0007669"/>
    <property type="project" value="UniProtKB-KW"/>
</dbReference>
<comment type="pathway">
    <text evidence="9">Protein modification; lipoprotein biosynthesis (signal peptide cleavage).</text>
</comment>
<comment type="function">
    <text evidence="9 10">This protein specifically catalyzes the removal of signal peptides from prolipoproteins.</text>
</comment>
<protein>
    <recommendedName>
        <fullName evidence="9">Lipoprotein signal peptidase</fullName>
        <ecNumber evidence="9">3.4.23.36</ecNumber>
    </recommendedName>
    <alternativeName>
        <fullName evidence="9">Prolipoprotein signal peptidase</fullName>
    </alternativeName>
    <alternativeName>
        <fullName evidence="9">Signal peptidase II</fullName>
        <shortName evidence="9">SPase II</shortName>
    </alternativeName>
</protein>
<sequence>MSGGLHRFVLLGLVVASIVSLDQVTKYYIATSMYLHESIPIIPGYFSLTYIRNPGAAFGIMGTTSSGFRLIFFFLTSLFAMGLLITIFLRLEPHDWWGQLTIASIFGGAIGNFIDRLQYGEVIDFLDFYINGYHWPAFNVADSAISVGVCSLLLLFAFEKRKPNLTPQENHPL</sequence>
<dbReference type="PROSITE" id="PS00855">
    <property type="entry name" value="SPASE_II"/>
    <property type="match status" value="1"/>
</dbReference>
<dbReference type="Proteomes" id="UP001302719">
    <property type="component" value="Chromosome"/>
</dbReference>
<proteinExistence type="inferred from homology"/>
<keyword evidence="4 9" id="KW-0812">Transmembrane</keyword>
<dbReference type="GO" id="GO:0004190">
    <property type="term" value="F:aspartic-type endopeptidase activity"/>
    <property type="evidence" value="ECO:0007669"/>
    <property type="project" value="UniProtKB-UniRule"/>
</dbReference>
<dbReference type="GO" id="GO:0005886">
    <property type="term" value="C:plasma membrane"/>
    <property type="evidence" value="ECO:0007669"/>
    <property type="project" value="UniProtKB-SubCell"/>
</dbReference>
<feature type="transmembrane region" description="Helical" evidence="9">
    <location>
        <begin position="96"/>
        <end position="114"/>
    </location>
</feature>
<keyword evidence="2 9" id="KW-1003">Cell membrane</keyword>
<keyword evidence="13" id="KW-1185">Reference proteome</keyword>
<evidence type="ECO:0000256" key="7">
    <source>
        <dbReference type="ARBA" id="ARBA00022989"/>
    </source>
</evidence>
<comment type="catalytic activity">
    <reaction evidence="9 10">
        <text>Release of signal peptides from bacterial membrane prolipoproteins. Hydrolyzes -Xaa-Yaa-Zaa-|-(S,diacylglyceryl)Cys-, in which Xaa is hydrophobic (preferably Leu), and Yaa (Ala or Ser) and Zaa (Gly or Ala) have small, neutral side chains.</text>
        <dbReference type="EC" id="3.4.23.36"/>
    </reaction>
</comment>
<dbReference type="HAMAP" id="MF_00161">
    <property type="entry name" value="LspA"/>
    <property type="match status" value="1"/>
</dbReference>
<keyword evidence="3 9" id="KW-0645">Protease</keyword>
<dbReference type="Pfam" id="PF01252">
    <property type="entry name" value="Peptidase_A8"/>
    <property type="match status" value="1"/>
</dbReference>
<evidence type="ECO:0000256" key="8">
    <source>
        <dbReference type="ARBA" id="ARBA00023136"/>
    </source>
</evidence>
<dbReference type="PANTHER" id="PTHR33695">
    <property type="entry name" value="LIPOPROTEIN SIGNAL PEPTIDASE"/>
    <property type="match status" value="1"/>
</dbReference>
<keyword evidence="6 9" id="KW-0378">Hydrolase</keyword>
<evidence type="ECO:0000256" key="5">
    <source>
        <dbReference type="ARBA" id="ARBA00022750"/>
    </source>
</evidence>
<dbReference type="AlphaFoldDB" id="A0AA96GGQ6"/>
<dbReference type="KEGG" id="nall:PP769_00385"/>
<name>A0AA96GGQ6_9BACT</name>
<evidence type="ECO:0000256" key="2">
    <source>
        <dbReference type="ARBA" id="ARBA00022475"/>
    </source>
</evidence>
<evidence type="ECO:0000256" key="3">
    <source>
        <dbReference type="ARBA" id="ARBA00022670"/>
    </source>
</evidence>
<gene>
    <name evidence="9 12" type="primary">lspA</name>
    <name evidence="12" type="ORF">PP769_00385</name>
</gene>
<keyword evidence="7 9" id="KW-1133">Transmembrane helix</keyword>
<accession>A0AA96GGQ6</accession>